<feature type="binding site" evidence="9">
    <location>
        <position position="22"/>
    </location>
    <ligand>
        <name>Mg(2+)</name>
        <dbReference type="ChEBI" id="CHEBI:18420"/>
    </ligand>
</feature>
<feature type="binding site" description="in other chain" evidence="9">
    <location>
        <position position="39"/>
    </location>
    <ligand>
        <name>ATP</name>
        <dbReference type="ChEBI" id="CHEBI:30616"/>
        <note>ligand shared between dimeric partners</note>
    </ligand>
</feature>
<feature type="binding site" description="in other chain" evidence="9">
    <location>
        <begin position="19"/>
        <end position="21"/>
    </location>
    <ligand>
        <name>ATP</name>
        <dbReference type="ChEBI" id="CHEBI:30616"/>
        <note>ligand shared between dimeric partners</note>
    </ligand>
</feature>
<dbReference type="EMBL" id="CP007033">
    <property type="protein sequence ID" value="AHF10585.1"/>
    <property type="molecule type" value="Genomic_DNA"/>
</dbReference>
<dbReference type="InterPro" id="IPR036676">
    <property type="entry name" value="PurM-like_C_sf"/>
</dbReference>
<name>A0ABN4BXA6_DEHRP</name>
<comment type="catalytic activity">
    <reaction evidence="9">
        <text>hydrogenselenide + ATP + H2O = selenophosphate + AMP + phosphate + 2 H(+)</text>
        <dbReference type="Rhea" id="RHEA:18737"/>
        <dbReference type="ChEBI" id="CHEBI:15377"/>
        <dbReference type="ChEBI" id="CHEBI:15378"/>
        <dbReference type="ChEBI" id="CHEBI:16144"/>
        <dbReference type="ChEBI" id="CHEBI:29317"/>
        <dbReference type="ChEBI" id="CHEBI:30616"/>
        <dbReference type="ChEBI" id="CHEBI:43474"/>
        <dbReference type="ChEBI" id="CHEBI:456215"/>
        <dbReference type="EC" id="2.7.9.3"/>
    </reaction>
</comment>
<evidence type="ECO:0000259" key="10">
    <source>
        <dbReference type="Pfam" id="PF00586"/>
    </source>
</evidence>
<dbReference type="SUPFAM" id="SSF56042">
    <property type="entry name" value="PurM C-terminal domain-like"/>
    <property type="match status" value="1"/>
</dbReference>
<evidence type="ECO:0000256" key="7">
    <source>
        <dbReference type="ARBA" id="ARBA00022842"/>
    </source>
</evidence>
<evidence type="ECO:0000313" key="13">
    <source>
        <dbReference type="Proteomes" id="UP000018934"/>
    </source>
</evidence>
<dbReference type="InterPro" id="IPR010918">
    <property type="entry name" value="PurM-like_C_dom"/>
</dbReference>
<comment type="cofactor">
    <cofactor evidence="9">
        <name>Mg(2+)</name>
        <dbReference type="ChEBI" id="CHEBI:18420"/>
    </cofactor>
    <text evidence="9">Binds 1 Mg(2+) ion per monomer.</text>
</comment>
<evidence type="ECO:0000256" key="6">
    <source>
        <dbReference type="ARBA" id="ARBA00022840"/>
    </source>
</evidence>
<keyword evidence="8 9" id="KW-0711">Selenium</keyword>
<feature type="binding site" evidence="9">
    <location>
        <position position="62"/>
    </location>
    <ligand>
        <name>Mg(2+)</name>
        <dbReference type="ChEBI" id="CHEBI:18420"/>
    </ligand>
</feature>
<dbReference type="Gene3D" id="3.90.650.10">
    <property type="entry name" value="PurM-like C-terminal domain"/>
    <property type="match status" value="1"/>
</dbReference>
<reference evidence="12 13" key="1">
    <citation type="journal article" date="2013" name="Stand. Genomic Sci.">
        <title>Complete genome sequence of Dehalobacter restrictus PER-K23(T.).</title>
        <authorList>
            <person name="Kruse T."/>
            <person name="Maillard J."/>
            <person name="Goodwin L."/>
            <person name="Woyke T."/>
            <person name="Teshima H."/>
            <person name="Bruce D."/>
            <person name="Detter C."/>
            <person name="Tapia R."/>
            <person name="Han C."/>
            <person name="Huntemann M."/>
            <person name="Wei C.L."/>
            <person name="Han J."/>
            <person name="Chen A."/>
            <person name="Kyrpides N."/>
            <person name="Szeto E."/>
            <person name="Markowitz V."/>
            <person name="Ivanova N."/>
            <person name="Pagani I."/>
            <person name="Pati A."/>
            <person name="Pitluck S."/>
            <person name="Nolan M."/>
            <person name="Holliger C."/>
            <person name="Smidt H."/>
        </authorList>
    </citation>
    <scope>NUCLEOTIDE SEQUENCE [LARGE SCALE GENOMIC DNA]</scope>
    <source>
        <strain evidence="13">DSM 9455</strain>
    </source>
</reference>
<keyword evidence="13" id="KW-1185">Reference proteome</keyword>
<organism evidence="12 13">
    <name type="scientific">Dehalobacter restrictus (strain DSM 9455 / PER-K23)</name>
    <dbReference type="NCBI Taxonomy" id="871738"/>
    <lineage>
        <taxon>Bacteria</taxon>
        <taxon>Bacillati</taxon>
        <taxon>Bacillota</taxon>
        <taxon>Clostridia</taxon>
        <taxon>Eubacteriales</taxon>
        <taxon>Desulfitobacteriaceae</taxon>
        <taxon>Dehalobacter</taxon>
    </lineage>
</organism>
<dbReference type="NCBIfam" id="TIGR00476">
    <property type="entry name" value="selD"/>
    <property type="match status" value="1"/>
</dbReference>
<evidence type="ECO:0000259" key="11">
    <source>
        <dbReference type="Pfam" id="PF02769"/>
    </source>
</evidence>
<dbReference type="InterPro" id="IPR023061">
    <property type="entry name" value="SelD_I"/>
</dbReference>
<dbReference type="HAMAP" id="MF_00625">
    <property type="entry name" value="SelD"/>
    <property type="match status" value="1"/>
</dbReference>
<comment type="function">
    <text evidence="9">Synthesizes selenophosphate from selenide and ATP.</text>
</comment>
<gene>
    <name evidence="9" type="primary">selD</name>
    <name evidence="12" type="ORF">DEHRE_11360</name>
</gene>
<evidence type="ECO:0000256" key="4">
    <source>
        <dbReference type="ARBA" id="ARBA00022741"/>
    </source>
</evidence>
<dbReference type="SUPFAM" id="SSF55326">
    <property type="entry name" value="PurM N-terminal domain-like"/>
    <property type="match status" value="1"/>
</dbReference>
<keyword evidence="2 9" id="KW-0808">Transferase</keyword>
<comment type="subunit">
    <text evidence="9">Homodimer.</text>
</comment>
<evidence type="ECO:0000313" key="12">
    <source>
        <dbReference type="EMBL" id="AHF10585.1"/>
    </source>
</evidence>
<dbReference type="PANTHER" id="PTHR10256">
    <property type="entry name" value="SELENIDE, WATER DIKINASE"/>
    <property type="match status" value="1"/>
</dbReference>
<feature type="binding site" evidence="9">
    <location>
        <begin position="110"/>
        <end position="112"/>
    </location>
    <ligand>
        <name>ATP</name>
        <dbReference type="ChEBI" id="CHEBI:30616"/>
        <note>ligand shared between dimeric partners</note>
    </ligand>
</feature>
<dbReference type="CDD" id="cd02195">
    <property type="entry name" value="SelD"/>
    <property type="match status" value="1"/>
</dbReference>
<comment type="caution">
    <text evidence="9">Lacks conserved residue(s) required for the propagation of feature annotation.</text>
</comment>
<dbReference type="PANTHER" id="PTHR10256:SF0">
    <property type="entry name" value="INACTIVE SELENIDE, WATER DIKINASE-LIKE PROTEIN-RELATED"/>
    <property type="match status" value="1"/>
</dbReference>
<proteinExistence type="inferred from homology"/>
<feature type="binding site" description="in other chain" evidence="9">
    <location>
        <position position="62"/>
    </location>
    <ligand>
        <name>ATP</name>
        <dbReference type="ChEBI" id="CHEBI:30616"/>
        <note>ligand shared between dimeric partners</note>
    </ligand>
</feature>
<dbReference type="Proteomes" id="UP000018934">
    <property type="component" value="Chromosome"/>
</dbReference>
<dbReference type="EC" id="2.7.9.3" evidence="9"/>
<keyword evidence="3 9" id="KW-0479">Metal-binding</keyword>
<dbReference type="Pfam" id="PF00586">
    <property type="entry name" value="AIRS"/>
    <property type="match status" value="1"/>
</dbReference>
<dbReference type="InterPro" id="IPR036921">
    <property type="entry name" value="PurM-like_N_sf"/>
</dbReference>
<protein>
    <recommendedName>
        <fullName evidence="9">Selenide, water dikinase</fullName>
        <ecNumber evidence="9">2.7.9.3</ecNumber>
    </recommendedName>
    <alternativeName>
        <fullName evidence="9">Selenium donor protein</fullName>
    </alternativeName>
    <alternativeName>
        <fullName evidence="9">Selenophosphate synthase</fullName>
    </alternativeName>
</protein>
<dbReference type="Gene3D" id="3.30.1330.10">
    <property type="entry name" value="PurM-like, N-terminal domain"/>
    <property type="match status" value="1"/>
</dbReference>
<dbReference type="NCBIfam" id="NF002098">
    <property type="entry name" value="PRK00943.1"/>
    <property type="match status" value="1"/>
</dbReference>
<evidence type="ECO:0000256" key="3">
    <source>
        <dbReference type="ARBA" id="ARBA00022723"/>
    </source>
</evidence>
<feature type="domain" description="PurM-like N-terminal" evidence="10">
    <location>
        <begin position="21"/>
        <end position="128"/>
    </location>
</feature>
<evidence type="ECO:0000256" key="1">
    <source>
        <dbReference type="ARBA" id="ARBA00008026"/>
    </source>
</evidence>
<keyword evidence="5 9" id="KW-0418">Kinase</keyword>
<feature type="binding site" evidence="9">
    <location>
        <position position="198"/>
    </location>
    <ligand>
        <name>Mg(2+)</name>
        <dbReference type="ChEBI" id="CHEBI:18420"/>
    </ligand>
</feature>
<keyword evidence="6 9" id="KW-0067">ATP-binding</keyword>
<evidence type="ECO:0000256" key="5">
    <source>
        <dbReference type="ARBA" id="ARBA00022777"/>
    </source>
</evidence>
<keyword evidence="7 9" id="KW-0460">Magnesium</keyword>
<dbReference type="InterPro" id="IPR016188">
    <property type="entry name" value="PurM-like_N"/>
</dbReference>
<comment type="similarity">
    <text evidence="1 9">Belongs to the selenophosphate synthase 1 family. Class I subfamily.</text>
</comment>
<accession>A0ABN4BXA6</accession>
<sequence length="335" mass="35840">MCHFPKQTSNPDLLIGFDTSDDASVYRLNNNQAIVQTVDFFTPIVDDPYSFGQIAAANALSDIYAMGARPLTALNLVSFPIDKLDKSILMEILRGGKDKVEEAGALIIGGHSIDDPEPKYGLSVTGIIHPDRVLTNSSARENDLLVLTKPLGLGIITTGIKNGIVPATDEKAAIEVMARLNKETSEIAVQTGVNACTDITGFGLLGHLHEMMKASGMQAEIFAGNVPVLDCAWDCLEKGTIPGGTLSNLIYLEDYLDAECSLDWKLILGDAQTSGGLLLAVPEEKIETLITECHNRNVHSVEIIGRISKGEPGKVLIRGGTHAFTKTTINGVGQT</sequence>
<evidence type="ECO:0000256" key="8">
    <source>
        <dbReference type="ARBA" id="ARBA00023266"/>
    </source>
</evidence>
<evidence type="ECO:0000256" key="9">
    <source>
        <dbReference type="HAMAP-Rule" id="MF_00625"/>
    </source>
</evidence>
<dbReference type="InterPro" id="IPR004536">
    <property type="entry name" value="SPS/SelD"/>
</dbReference>
<keyword evidence="4 9" id="KW-0547">Nucleotide-binding</keyword>
<dbReference type="PIRSF" id="PIRSF036407">
    <property type="entry name" value="Selenphspht_syn"/>
    <property type="match status" value="1"/>
</dbReference>
<feature type="domain" description="PurM-like C-terminal" evidence="11">
    <location>
        <begin position="141"/>
        <end position="315"/>
    </location>
</feature>
<evidence type="ECO:0000256" key="2">
    <source>
        <dbReference type="ARBA" id="ARBA00022679"/>
    </source>
</evidence>
<dbReference type="Pfam" id="PF02769">
    <property type="entry name" value="AIRS_C"/>
    <property type="match status" value="1"/>
</dbReference>